<keyword evidence="1" id="KW-0349">Heme</keyword>
<reference evidence="6 7" key="1">
    <citation type="submission" date="2020-05" db="EMBL/GenBank/DDBJ databases">
        <title>Nakamurella sp. DB0629 isolated from air conditioner.</title>
        <authorList>
            <person name="Kim D.H."/>
            <person name="Kim D.-U."/>
        </authorList>
    </citation>
    <scope>NUCLEOTIDE SEQUENCE [LARGE SCALE GENOMIC DNA]</scope>
    <source>
        <strain evidence="6 7">DB0629</strain>
    </source>
</reference>
<sequence length="74" mass="7678">MDQVAGHRSAASCWAAVDGQVYDLTSWINRHPGGPERILSICGTDATQAFTAQHGGGGIAGQILRSFRIGPLAG</sequence>
<dbReference type="InterPro" id="IPR001199">
    <property type="entry name" value="Cyt_B5-like_heme/steroid-bd"/>
</dbReference>
<dbReference type="PANTHER" id="PTHR19359:SF95">
    <property type="entry name" value="CYTOCHROME B5 TYPE B"/>
    <property type="match status" value="1"/>
</dbReference>
<gene>
    <name evidence="6" type="ORF">HKD39_15980</name>
</gene>
<name>A0A849A9F4_9ACTN</name>
<evidence type="ECO:0000313" key="7">
    <source>
        <dbReference type="Proteomes" id="UP000562984"/>
    </source>
</evidence>
<proteinExistence type="inferred from homology"/>
<dbReference type="AlphaFoldDB" id="A0A849A9F4"/>
<evidence type="ECO:0000256" key="1">
    <source>
        <dbReference type="ARBA" id="ARBA00022617"/>
    </source>
</evidence>
<dbReference type="GO" id="GO:0016020">
    <property type="term" value="C:membrane"/>
    <property type="evidence" value="ECO:0007669"/>
    <property type="project" value="TreeGrafter"/>
</dbReference>
<dbReference type="SUPFAM" id="SSF55856">
    <property type="entry name" value="Cytochrome b5-like heme/steroid binding domain"/>
    <property type="match status" value="1"/>
</dbReference>
<dbReference type="PANTHER" id="PTHR19359">
    <property type="entry name" value="CYTOCHROME B5"/>
    <property type="match status" value="1"/>
</dbReference>
<keyword evidence="7" id="KW-1185">Reference proteome</keyword>
<dbReference type="PROSITE" id="PS50255">
    <property type="entry name" value="CYTOCHROME_B5_2"/>
    <property type="match status" value="1"/>
</dbReference>
<evidence type="ECO:0000256" key="4">
    <source>
        <dbReference type="ARBA" id="ARBA00038168"/>
    </source>
</evidence>
<dbReference type="GO" id="GO:0046872">
    <property type="term" value="F:metal ion binding"/>
    <property type="evidence" value="ECO:0007669"/>
    <property type="project" value="UniProtKB-KW"/>
</dbReference>
<dbReference type="EMBL" id="JABEND010000010">
    <property type="protein sequence ID" value="NNG37175.1"/>
    <property type="molecule type" value="Genomic_DNA"/>
</dbReference>
<dbReference type="GO" id="GO:0020037">
    <property type="term" value="F:heme binding"/>
    <property type="evidence" value="ECO:0007669"/>
    <property type="project" value="TreeGrafter"/>
</dbReference>
<comment type="similarity">
    <text evidence="4">Belongs to the cytochrome b5 family.</text>
</comment>
<comment type="caution">
    <text evidence="6">The sequence shown here is derived from an EMBL/GenBank/DDBJ whole genome shotgun (WGS) entry which is preliminary data.</text>
</comment>
<keyword evidence="2" id="KW-0479">Metal-binding</keyword>
<feature type="domain" description="Cytochrome b5 heme-binding" evidence="5">
    <location>
        <begin position="1"/>
        <end position="73"/>
    </location>
</feature>
<dbReference type="SMART" id="SM01117">
    <property type="entry name" value="Cyt-b5"/>
    <property type="match status" value="1"/>
</dbReference>
<dbReference type="PRINTS" id="PR00363">
    <property type="entry name" value="CYTOCHROMEB5"/>
</dbReference>
<dbReference type="InterPro" id="IPR036400">
    <property type="entry name" value="Cyt_B5-like_heme/steroid_sf"/>
</dbReference>
<dbReference type="Pfam" id="PF00173">
    <property type="entry name" value="Cyt-b5"/>
    <property type="match status" value="1"/>
</dbReference>
<organism evidence="6 7">
    <name type="scientific">Nakamurella aerolata</name>
    <dbReference type="NCBI Taxonomy" id="1656892"/>
    <lineage>
        <taxon>Bacteria</taxon>
        <taxon>Bacillati</taxon>
        <taxon>Actinomycetota</taxon>
        <taxon>Actinomycetes</taxon>
        <taxon>Nakamurellales</taxon>
        <taxon>Nakamurellaceae</taxon>
        <taxon>Nakamurella</taxon>
    </lineage>
</organism>
<dbReference type="Proteomes" id="UP000562984">
    <property type="component" value="Unassembled WGS sequence"/>
</dbReference>
<accession>A0A849A9F4</accession>
<evidence type="ECO:0000256" key="3">
    <source>
        <dbReference type="ARBA" id="ARBA00023004"/>
    </source>
</evidence>
<evidence type="ECO:0000259" key="5">
    <source>
        <dbReference type="PROSITE" id="PS50255"/>
    </source>
</evidence>
<keyword evidence="3" id="KW-0408">Iron</keyword>
<evidence type="ECO:0000313" key="6">
    <source>
        <dbReference type="EMBL" id="NNG37175.1"/>
    </source>
</evidence>
<dbReference type="Gene3D" id="3.10.120.10">
    <property type="entry name" value="Cytochrome b5-like heme/steroid binding domain"/>
    <property type="match status" value="1"/>
</dbReference>
<protein>
    <submittedName>
        <fullName evidence="6">Cytochrome b5 domain-containing protein</fullName>
    </submittedName>
</protein>
<dbReference type="InterPro" id="IPR050668">
    <property type="entry name" value="Cytochrome_b5"/>
</dbReference>
<evidence type="ECO:0000256" key="2">
    <source>
        <dbReference type="ARBA" id="ARBA00022723"/>
    </source>
</evidence>